<keyword evidence="1" id="KW-1133">Transmembrane helix</keyword>
<accession>A0AAV4LQG8</accession>
<evidence type="ECO:0000313" key="2">
    <source>
        <dbReference type="EMBL" id="GIX62060.1"/>
    </source>
</evidence>
<keyword evidence="1" id="KW-0812">Transmembrane</keyword>
<dbReference type="Proteomes" id="UP001497744">
    <property type="component" value="Unassembled WGS sequence"/>
</dbReference>
<keyword evidence="3" id="KW-1185">Reference proteome</keyword>
<feature type="transmembrane region" description="Helical" evidence="1">
    <location>
        <begin position="6"/>
        <end position="26"/>
    </location>
</feature>
<protein>
    <submittedName>
        <fullName evidence="2">Membrane protein, putative</fullName>
    </submittedName>
</protein>
<reference evidence="2 3" key="1">
    <citation type="submission" date="2021-06" db="EMBL/GenBank/DDBJ databases">
        <title>Genome sequence of Babesia caballi.</title>
        <authorList>
            <person name="Yamagishi J."/>
            <person name="Kidaka T."/>
            <person name="Ochi A."/>
        </authorList>
    </citation>
    <scope>NUCLEOTIDE SEQUENCE [LARGE SCALE GENOMIC DNA]</scope>
    <source>
        <strain evidence="2">USDA-D6B2</strain>
    </source>
</reference>
<comment type="caution">
    <text evidence="2">The sequence shown here is derived from an EMBL/GenBank/DDBJ whole genome shotgun (WGS) entry which is preliminary data.</text>
</comment>
<dbReference type="GeneID" id="94193541"/>
<keyword evidence="1" id="KW-0472">Membrane</keyword>
<dbReference type="AlphaFoldDB" id="A0AAV4LQG8"/>
<organism evidence="2 3">
    <name type="scientific">Babesia caballi</name>
    <dbReference type="NCBI Taxonomy" id="5871"/>
    <lineage>
        <taxon>Eukaryota</taxon>
        <taxon>Sar</taxon>
        <taxon>Alveolata</taxon>
        <taxon>Apicomplexa</taxon>
        <taxon>Aconoidasida</taxon>
        <taxon>Piroplasmida</taxon>
        <taxon>Babesiidae</taxon>
        <taxon>Babesia</taxon>
    </lineage>
</organism>
<dbReference type="RefSeq" id="XP_067714129.1">
    <property type="nucleotide sequence ID" value="XM_067858028.1"/>
</dbReference>
<feature type="transmembrane region" description="Helical" evidence="1">
    <location>
        <begin position="38"/>
        <end position="61"/>
    </location>
</feature>
<gene>
    <name evidence="2" type="ORF">BcabD6B2_14950</name>
</gene>
<evidence type="ECO:0000313" key="3">
    <source>
        <dbReference type="Proteomes" id="UP001497744"/>
    </source>
</evidence>
<evidence type="ECO:0000256" key="1">
    <source>
        <dbReference type="SAM" id="Phobius"/>
    </source>
</evidence>
<dbReference type="EMBL" id="BPLF01000001">
    <property type="protein sequence ID" value="GIX62060.1"/>
    <property type="molecule type" value="Genomic_DNA"/>
</dbReference>
<sequence length="141" mass="15549">MGFLIHLCRFVGVVSGFVIPVVAGLYAASVGNVKKANFFLRALICWIALDRIVSPVLYALFGVVSELLWPLTFSVISVVLVVPRSHILEYGDKYTVMAIEKGDFQHLAGKLIEAIEPLKKKVEEFMCHSPKDSASEPVTIN</sequence>
<name>A0AAV4LQG8_BABCB</name>
<feature type="transmembrane region" description="Helical" evidence="1">
    <location>
        <begin position="67"/>
        <end position="83"/>
    </location>
</feature>
<proteinExistence type="predicted"/>